<gene>
    <name evidence="3" type="ORF">FB476_1730</name>
</gene>
<dbReference type="InterPro" id="IPR000424">
    <property type="entry name" value="Primosome_PriB/ssb"/>
</dbReference>
<evidence type="ECO:0000256" key="1">
    <source>
        <dbReference type="ARBA" id="ARBA00023125"/>
    </source>
</evidence>
<dbReference type="InterPro" id="IPR012340">
    <property type="entry name" value="NA-bd_OB-fold"/>
</dbReference>
<protein>
    <submittedName>
        <fullName evidence="3">Single-strand DNA-binding protein</fullName>
    </submittedName>
</protein>
<evidence type="ECO:0000313" key="3">
    <source>
        <dbReference type="EMBL" id="TQM96837.1"/>
    </source>
</evidence>
<dbReference type="GO" id="GO:0003697">
    <property type="term" value="F:single-stranded DNA binding"/>
    <property type="evidence" value="ECO:0007669"/>
    <property type="project" value="InterPro"/>
</dbReference>
<sequence length="113" mass="12294">MAARTAAPANEVHLVGRVSGEPAARTLPSGDELVQFRLVVPREGRREDGGRTRVDTIDIACWAAGVRRTAGRLPDGQAVEVLGQLRRRFFAAGGGRASRYEVEATQVRRVELE</sequence>
<dbReference type="PROSITE" id="PS50935">
    <property type="entry name" value="SSB"/>
    <property type="match status" value="1"/>
</dbReference>
<dbReference type="OrthoDB" id="5186768at2"/>
<dbReference type="Pfam" id="PF00436">
    <property type="entry name" value="SSB"/>
    <property type="match status" value="1"/>
</dbReference>
<dbReference type="CDD" id="cd04496">
    <property type="entry name" value="SSB_OBF"/>
    <property type="match status" value="1"/>
</dbReference>
<dbReference type="Gene3D" id="2.40.50.140">
    <property type="entry name" value="Nucleic acid-binding proteins"/>
    <property type="match status" value="1"/>
</dbReference>
<name>A0A543KP39_9MICO</name>
<dbReference type="RefSeq" id="WP_141818400.1">
    <property type="nucleotide sequence ID" value="NZ_BAAAIL010000004.1"/>
</dbReference>
<dbReference type="SUPFAM" id="SSF50249">
    <property type="entry name" value="Nucleic acid-binding proteins"/>
    <property type="match status" value="1"/>
</dbReference>
<comment type="caution">
    <text evidence="3">The sequence shown here is derived from an EMBL/GenBank/DDBJ whole genome shotgun (WGS) entry which is preliminary data.</text>
</comment>
<organism evidence="3 4">
    <name type="scientific">Ornithinimicrobium humiphilum</name>
    <dbReference type="NCBI Taxonomy" id="125288"/>
    <lineage>
        <taxon>Bacteria</taxon>
        <taxon>Bacillati</taxon>
        <taxon>Actinomycetota</taxon>
        <taxon>Actinomycetes</taxon>
        <taxon>Micrococcales</taxon>
        <taxon>Ornithinimicrobiaceae</taxon>
        <taxon>Ornithinimicrobium</taxon>
    </lineage>
</organism>
<accession>A0A543KP39</accession>
<dbReference type="AlphaFoldDB" id="A0A543KP39"/>
<dbReference type="Proteomes" id="UP000315133">
    <property type="component" value="Unassembled WGS sequence"/>
</dbReference>
<evidence type="ECO:0000256" key="2">
    <source>
        <dbReference type="PROSITE-ProRule" id="PRU00252"/>
    </source>
</evidence>
<reference evidence="3 4" key="1">
    <citation type="submission" date="2019-06" db="EMBL/GenBank/DDBJ databases">
        <title>Sequencing the genomes of 1000 actinobacteria strains.</title>
        <authorList>
            <person name="Klenk H.-P."/>
        </authorList>
    </citation>
    <scope>NUCLEOTIDE SEQUENCE [LARGE SCALE GENOMIC DNA]</scope>
    <source>
        <strain evidence="3 4">DSM 12362</strain>
    </source>
</reference>
<dbReference type="EMBL" id="VFPU01000001">
    <property type="protein sequence ID" value="TQM96837.1"/>
    <property type="molecule type" value="Genomic_DNA"/>
</dbReference>
<evidence type="ECO:0000313" key="4">
    <source>
        <dbReference type="Proteomes" id="UP000315133"/>
    </source>
</evidence>
<keyword evidence="1 2" id="KW-0238">DNA-binding</keyword>
<proteinExistence type="predicted"/>
<keyword evidence="4" id="KW-1185">Reference proteome</keyword>